<feature type="compositionally biased region" description="Low complexity" evidence="4">
    <location>
        <begin position="1"/>
        <end position="10"/>
    </location>
</feature>
<dbReference type="InterPro" id="IPR047264">
    <property type="entry name" value="Cupin_HpaA-like_N"/>
</dbReference>
<dbReference type="RefSeq" id="WP_314284954.1">
    <property type="nucleotide sequence ID" value="NZ_JAVVDO010000057.1"/>
</dbReference>
<dbReference type="Gene3D" id="1.10.10.60">
    <property type="entry name" value="Homeodomain-like"/>
    <property type="match status" value="1"/>
</dbReference>
<dbReference type="InterPro" id="IPR037923">
    <property type="entry name" value="HTH-like"/>
</dbReference>
<evidence type="ECO:0000256" key="2">
    <source>
        <dbReference type="ARBA" id="ARBA00023125"/>
    </source>
</evidence>
<evidence type="ECO:0000313" key="7">
    <source>
        <dbReference type="Proteomes" id="UP001258945"/>
    </source>
</evidence>
<dbReference type="Pfam" id="PF12833">
    <property type="entry name" value="HTH_18"/>
    <property type="match status" value="1"/>
</dbReference>
<comment type="caution">
    <text evidence="6">The sequence shown here is derived from an EMBL/GenBank/DDBJ whole genome shotgun (WGS) entry which is preliminary data.</text>
</comment>
<dbReference type="InterPro" id="IPR009057">
    <property type="entry name" value="Homeodomain-like_sf"/>
</dbReference>
<feature type="region of interest" description="Disordered" evidence="4">
    <location>
        <begin position="1"/>
        <end position="24"/>
    </location>
</feature>
<dbReference type="InterPro" id="IPR018060">
    <property type="entry name" value="HTH_AraC"/>
</dbReference>
<keyword evidence="2" id="KW-0238">DNA-binding</keyword>
<evidence type="ECO:0000313" key="6">
    <source>
        <dbReference type="EMBL" id="MDT8333499.1"/>
    </source>
</evidence>
<dbReference type="SUPFAM" id="SSF51215">
    <property type="entry name" value="Regulatory protein AraC"/>
    <property type="match status" value="1"/>
</dbReference>
<dbReference type="CDD" id="cd06999">
    <property type="entry name" value="cupin_HpaA-like_N"/>
    <property type="match status" value="1"/>
</dbReference>
<accession>A0ABU3MKG2</accession>
<sequence>MPPTPSAMAPEEPEAPAMPPAVPTYDLYGEAQPRPVLDPVHLETLMVRSHPHDWNIRPHRHRALGQVFWLSAGGGLILREGQAQAFEAPFLIYMPPGAVHGFRFAPWSAGHVLTLTDSLLVSALRLMPEPWPTGAFSLGLAGHEPLVEGLNGAFQALEAEFRRTGPGRNTAMAGWVLLILSLLRRGLAEEASARRPPSPQSALVERFRAYLEAHFAEHLTLPEHCRRLGVTPSTLTRACRAVAGQSPLQLIQERLMLEARRLLAYTAFSVAEIAFQLGFDPAYFSRAFTRQEGLSPAAFRRRALWSEPAKTSESIISNDDRHHNFARTKDS</sequence>
<dbReference type="SUPFAM" id="SSF46689">
    <property type="entry name" value="Homeodomain-like"/>
    <property type="match status" value="2"/>
</dbReference>
<protein>
    <submittedName>
        <fullName evidence="6">Helix-turn-helix domain-containing protein</fullName>
    </submittedName>
</protein>
<dbReference type="EMBL" id="JAVVDO010000057">
    <property type="protein sequence ID" value="MDT8333499.1"/>
    <property type="molecule type" value="Genomic_DNA"/>
</dbReference>
<dbReference type="PANTHER" id="PTHR43280">
    <property type="entry name" value="ARAC-FAMILY TRANSCRIPTIONAL REGULATOR"/>
    <property type="match status" value="1"/>
</dbReference>
<name>A0ABU3MKG2_9PROT</name>
<keyword evidence="1" id="KW-0805">Transcription regulation</keyword>
<keyword evidence="7" id="KW-1185">Reference proteome</keyword>
<keyword evidence="3" id="KW-0804">Transcription</keyword>
<dbReference type="SMART" id="SM00342">
    <property type="entry name" value="HTH_ARAC"/>
    <property type="match status" value="1"/>
</dbReference>
<dbReference type="PROSITE" id="PS01124">
    <property type="entry name" value="HTH_ARAC_FAMILY_2"/>
    <property type="match status" value="1"/>
</dbReference>
<evidence type="ECO:0000256" key="3">
    <source>
        <dbReference type="ARBA" id="ARBA00023163"/>
    </source>
</evidence>
<reference evidence="6 7" key="1">
    <citation type="journal article" date="2019" name="Microb. Pathog.">
        <title>Comparison of VITEK 2, MALDI-TOF MS, 16S rRNA gene sequencing, and whole-genome sequencing for identification of Roseomonas mucosa.</title>
        <authorList>
            <person name="Rudolph W.W."/>
            <person name="Gunzer F."/>
            <person name="Trauth M."/>
            <person name="Bunk B."/>
            <person name="Bigge R."/>
            <person name="Schrottner P."/>
        </authorList>
    </citation>
    <scope>NUCLEOTIDE SEQUENCE [LARGE SCALE GENOMIC DNA]</scope>
    <source>
        <strain evidence="6 7">DSM 103800</strain>
    </source>
</reference>
<feature type="domain" description="HTH araC/xylS-type" evidence="5">
    <location>
        <begin position="205"/>
        <end position="302"/>
    </location>
</feature>
<gene>
    <name evidence="6" type="ORF">RQ831_20815</name>
</gene>
<proteinExistence type="predicted"/>
<evidence type="ECO:0000256" key="1">
    <source>
        <dbReference type="ARBA" id="ARBA00023015"/>
    </source>
</evidence>
<evidence type="ECO:0000256" key="4">
    <source>
        <dbReference type="SAM" id="MobiDB-lite"/>
    </source>
</evidence>
<evidence type="ECO:0000259" key="5">
    <source>
        <dbReference type="PROSITE" id="PS01124"/>
    </source>
</evidence>
<dbReference type="Proteomes" id="UP001258945">
    <property type="component" value="Unassembled WGS sequence"/>
</dbReference>
<organism evidence="6 7">
    <name type="scientific">Roseomonas gilardii</name>
    <dbReference type="NCBI Taxonomy" id="257708"/>
    <lineage>
        <taxon>Bacteria</taxon>
        <taxon>Pseudomonadati</taxon>
        <taxon>Pseudomonadota</taxon>
        <taxon>Alphaproteobacteria</taxon>
        <taxon>Acetobacterales</taxon>
        <taxon>Roseomonadaceae</taxon>
        <taxon>Roseomonas</taxon>
    </lineage>
</organism>
<dbReference type="PANTHER" id="PTHR43280:SF32">
    <property type="entry name" value="TRANSCRIPTIONAL REGULATORY PROTEIN"/>
    <property type="match status" value="1"/>
</dbReference>